<dbReference type="RefSeq" id="WP_163484452.1">
    <property type="nucleotide sequence ID" value="NZ_JAAGWF010000033.1"/>
</dbReference>
<keyword evidence="7" id="KW-1185">Reference proteome</keyword>
<feature type="domain" description="HTH lysR-type" evidence="5">
    <location>
        <begin position="3"/>
        <end position="60"/>
    </location>
</feature>
<dbReference type="PANTHER" id="PTHR30346:SF28">
    <property type="entry name" value="HTH-TYPE TRANSCRIPTIONAL REGULATOR CYNR"/>
    <property type="match status" value="1"/>
</dbReference>
<sequence length="293" mass="31366">MDVEVRHLRALLAVVDAGTFTGAGATLEVSQASVSRTVAALERALGARVLQRTTREVSLTAVGARVVGHARRVLEEVAAIERAADETRGDVRVGFAWAALGRHTTAVQRHWSESHPGSSLVFVQSITPTAGLTEGSADVSVLRRPVSDARLRTALLGVERRYAAVAADDPLARRRSLSLNDFAGRTVAVDSLTGSTTEELWTPSSAPGATRTVRGVDEWLTVIAAGQALGVTAEATAAQHPRPGVVYRPVRDAPPVPVWLAWWADSPPPDVEALLQLMCEQYARSTPRPARRR</sequence>
<evidence type="ECO:0000313" key="6">
    <source>
        <dbReference type="EMBL" id="NEK60657.1"/>
    </source>
</evidence>
<dbReference type="GO" id="GO:0003677">
    <property type="term" value="F:DNA binding"/>
    <property type="evidence" value="ECO:0007669"/>
    <property type="project" value="UniProtKB-KW"/>
</dbReference>
<name>A0A7K3W9T3_9ACTN</name>
<dbReference type="EMBL" id="JAAGWF010000033">
    <property type="protein sequence ID" value="NEK60657.1"/>
    <property type="molecule type" value="Genomic_DNA"/>
</dbReference>
<dbReference type="Pfam" id="PF00126">
    <property type="entry name" value="HTH_1"/>
    <property type="match status" value="1"/>
</dbReference>
<dbReference type="Pfam" id="PF03466">
    <property type="entry name" value="LysR_substrate"/>
    <property type="match status" value="1"/>
</dbReference>
<keyword evidence="2" id="KW-0805">Transcription regulation</keyword>
<dbReference type="Gene3D" id="1.10.10.10">
    <property type="entry name" value="Winged helix-like DNA-binding domain superfamily/Winged helix DNA-binding domain"/>
    <property type="match status" value="1"/>
</dbReference>
<dbReference type="PANTHER" id="PTHR30346">
    <property type="entry name" value="TRANSCRIPTIONAL DUAL REGULATOR HCAR-RELATED"/>
    <property type="match status" value="1"/>
</dbReference>
<evidence type="ECO:0000256" key="3">
    <source>
        <dbReference type="ARBA" id="ARBA00023125"/>
    </source>
</evidence>
<dbReference type="PROSITE" id="PS50931">
    <property type="entry name" value="HTH_LYSR"/>
    <property type="match status" value="1"/>
</dbReference>
<dbReference type="Gene3D" id="3.40.190.10">
    <property type="entry name" value="Periplasmic binding protein-like II"/>
    <property type="match status" value="2"/>
</dbReference>
<proteinExistence type="inferred from homology"/>
<reference evidence="6 7" key="1">
    <citation type="submission" date="2020-02" db="EMBL/GenBank/DDBJ databases">
        <title>Geodermatophilus sabuli CPCC 205279 I12A-02694.</title>
        <authorList>
            <person name="Jiang Z."/>
        </authorList>
    </citation>
    <scope>NUCLEOTIDE SEQUENCE [LARGE SCALE GENOMIC DNA]</scope>
    <source>
        <strain evidence="6 7">I12A-02694</strain>
    </source>
</reference>
<dbReference type="SUPFAM" id="SSF46785">
    <property type="entry name" value="Winged helix' DNA-binding domain"/>
    <property type="match status" value="1"/>
</dbReference>
<dbReference type="Proteomes" id="UP000470246">
    <property type="component" value="Unassembled WGS sequence"/>
</dbReference>
<dbReference type="FunFam" id="1.10.10.10:FF:000001">
    <property type="entry name" value="LysR family transcriptional regulator"/>
    <property type="match status" value="1"/>
</dbReference>
<evidence type="ECO:0000313" key="7">
    <source>
        <dbReference type="Proteomes" id="UP000470246"/>
    </source>
</evidence>
<comment type="similarity">
    <text evidence="1">Belongs to the LysR transcriptional regulatory family.</text>
</comment>
<keyword evidence="4" id="KW-0804">Transcription</keyword>
<dbReference type="InterPro" id="IPR036390">
    <property type="entry name" value="WH_DNA-bd_sf"/>
</dbReference>
<dbReference type="AlphaFoldDB" id="A0A7K3W9T3"/>
<keyword evidence="3" id="KW-0238">DNA-binding</keyword>
<accession>A0A7K3W9T3</accession>
<dbReference type="InterPro" id="IPR000847">
    <property type="entry name" value="LysR_HTH_N"/>
</dbReference>
<organism evidence="6 7">
    <name type="scientific">Geodermatophilus sabuli</name>
    <dbReference type="NCBI Taxonomy" id="1564158"/>
    <lineage>
        <taxon>Bacteria</taxon>
        <taxon>Bacillati</taxon>
        <taxon>Actinomycetota</taxon>
        <taxon>Actinomycetes</taxon>
        <taxon>Geodermatophilales</taxon>
        <taxon>Geodermatophilaceae</taxon>
        <taxon>Geodermatophilus</taxon>
    </lineage>
</organism>
<evidence type="ECO:0000256" key="4">
    <source>
        <dbReference type="ARBA" id="ARBA00023163"/>
    </source>
</evidence>
<dbReference type="InterPro" id="IPR036388">
    <property type="entry name" value="WH-like_DNA-bd_sf"/>
</dbReference>
<evidence type="ECO:0000256" key="1">
    <source>
        <dbReference type="ARBA" id="ARBA00009437"/>
    </source>
</evidence>
<gene>
    <name evidence="6" type="ORF">GCU56_22635</name>
</gene>
<comment type="caution">
    <text evidence="6">The sequence shown here is derived from an EMBL/GenBank/DDBJ whole genome shotgun (WGS) entry which is preliminary data.</text>
</comment>
<evidence type="ECO:0000259" key="5">
    <source>
        <dbReference type="PROSITE" id="PS50931"/>
    </source>
</evidence>
<protein>
    <submittedName>
        <fullName evidence="6">LysR family transcriptional regulator</fullName>
    </submittedName>
</protein>
<evidence type="ECO:0000256" key="2">
    <source>
        <dbReference type="ARBA" id="ARBA00023015"/>
    </source>
</evidence>
<dbReference type="InterPro" id="IPR005119">
    <property type="entry name" value="LysR_subst-bd"/>
</dbReference>
<dbReference type="SUPFAM" id="SSF53850">
    <property type="entry name" value="Periplasmic binding protein-like II"/>
    <property type="match status" value="1"/>
</dbReference>
<dbReference type="GO" id="GO:0032993">
    <property type="term" value="C:protein-DNA complex"/>
    <property type="evidence" value="ECO:0007669"/>
    <property type="project" value="TreeGrafter"/>
</dbReference>
<dbReference type="GO" id="GO:0003700">
    <property type="term" value="F:DNA-binding transcription factor activity"/>
    <property type="evidence" value="ECO:0007669"/>
    <property type="project" value="InterPro"/>
</dbReference>